<evidence type="ECO:0000256" key="1">
    <source>
        <dbReference type="SAM" id="Phobius"/>
    </source>
</evidence>
<protein>
    <submittedName>
        <fullName evidence="2">Uncharacterized protein</fullName>
    </submittedName>
</protein>
<gene>
    <name evidence="2" type="ORF">GGI19_005632</name>
</gene>
<evidence type="ECO:0000313" key="3">
    <source>
        <dbReference type="Proteomes" id="UP001140011"/>
    </source>
</evidence>
<dbReference type="AlphaFoldDB" id="A0A9W8L8Y1"/>
<dbReference type="Proteomes" id="UP001140011">
    <property type="component" value="Unassembled WGS sequence"/>
</dbReference>
<keyword evidence="1" id="KW-0472">Membrane</keyword>
<dbReference type="OrthoDB" id="5529877at2759"/>
<sequence length="581" mass="65829">MSTLQTLPFHIIQIVVNHVVGSSRVSFDGVKPNSNEYRTLLRPLLWVCHGFCAIVYPHYCGLAKLDFTSLRSHGYAMQNPPRSPLSLGYRLLNDFRYPTHHMARELVVELLANDIFSGKVSKILSQAPYDGCAFPLVRKITFFVLMDNMFDNDEAHESAWVNRMNELFELGEDNSADLLDIEDRTTDPSEIEANISSFVRRVKDMAPEIDKIDVRLLSDTRPERTNRHFEDLISRLFQLVGRVTYGDYDGYSAAVDLQMNLVGKLVYIEHISELIHSSFAQLVQQNSSTLQSLIIRNSNDIDLGAFIKTADDTLITYPRLLTLKLTGLWDYPESPTSALKDAVPFPCLRFLCLRVGYPFYDDTLFRGNSTTLEYLEMGLDSRTISMLSKYNIFTRTSHPKLWHVRFDVFGELAPDPFITYAELILFMLNVAPKAPVREIGDMVSSTKLVPALPLLGGYACIQVLTLTYACIDHWQAIALIKSLSLLSDPHAPPPSLGSNPPGIIDKHLPAFMVSNYPPIGKRFRCWHHTCDARMIDPLGVITSFLLLALICPNFDYYVMANGKRNQFMKQMEATIASDMFK</sequence>
<reference evidence="2" key="1">
    <citation type="submission" date="2022-07" db="EMBL/GenBank/DDBJ databases">
        <title>Phylogenomic reconstructions and comparative analyses of Kickxellomycotina fungi.</title>
        <authorList>
            <person name="Reynolds N.K."/>
            <person name="Stajich J.E."/>
            <person name="Barry K."/>
            <person name="Grigoriev I.V."/>
            <person name="Crous P."/>
            <person name="Smith M.E."/>
        </authorList>
    </citation>
    <scope>NUCLEOTIDE SEQUENCE</scope>
    <source>
        <strain evidence="2">BCRC 34297</strain>
    </source>
</reference>
<proteinExistence type="predicted"/>
<name>A0A9W8L8Y1_9FUNG</name>
<keyword evidence="1" id="KW-0812">Transmembrane</keyword>
<evidence type="ECO:0000313" key="2">
    <source>
        <dbReference type="EMBL" id="KAJ2749497.1"/>
    </source>
</evidence>
<comment type="caution">
    <text evidence="2">The sequence shown here is derived from an EMBL/GenBank/DDBJ whole genome shotgun (WGS) entry which is preliminary data.</text>
</comment>
<feature type="transmembrane region" description="Helical" evidence="1">
    <location>
        <begin position="538"/>
        <end position="559"/>
    </location>
</feature>
<feature type="non-terminal residue" evidence="2">
    <location>
        <position position="581"/>
    </location>
</feature>
<accession>A0A9W8L8Y1</accession>
<keyword evidence="1" id="KW-1133">Transmembrane helix</keyword>
<organism evidence="2 3">
    <name type="scientific">Coemansia pectinata</name>
    <dbReference type="NCBI Taxonomy" id="1052879"/>
    <lineage>
        <taxon>Eukaryota</taxon>
        <taxon>Fungi</taxon>
        <taxon>Fungi incertae sedis</taxon>
        <taxon>Zoopagomycota</taxon>
        <taxon>Kickxellomycotina</taxon>
        <taxon>Kickxellomycetes</taxon>
        <taxon>Kickxellales</taxon>
        <taxon>Kickxellaceae</taxon>
        <taxon>Coemansia</taxon>
    </lineage>
</organism>
<keyword evidence="3" id="KW-1185">Reference proteome</keyword>
<dbReference type="EMBL" id="JANBUH010000772">
    <property type="protein sequence ID" value="KAJ2749497.1"/>
    <property type="molecule type" value="Genomic_DNA"/>
</dbReference>